<dbReference type="Pfam" id="PF13462">
    <property type="entry name" value="Thioredoxin_4"/>
    <property type="match status" value="1"/>
</dbReference>
<dbReference type="InterPro" id="IPR012336">
    <property type="entry name" value="Thioredoxin-like_fold"/>
</dbReference>
<evidence type="ECO:0000256" key="2">
    <source>
        <dbReference type="ARBA" id="ARBA00005791"/>
    </source>
</evidence>
<dbReference type="PANTHER" id="PTHR13887:SF56">
    <property type="entry name" value="THIOREDOXIN-LIKE REDUCTASE RV2466C"/>
    <property type="match status" value="1"/>
</dbReference>
<dbReference type="Proteomes" id="UP000076577">
    <property type="component" value="Unassembled WGS sequence"/>
</dbReference>
<keyword evidence="5" id="KW-1185">Reference proteome</keyword>
<sequence>MYTRIKPLAASSEHKTALVQWTGRNYYKLGQENVTLSRRKFLERTSALTAASLAFAAMPSVALAQSYSEADLNKAGPLSEKVLGDADAPVTVIEYASLTCGHCANFHNTTFKEIEKKYIDTGKVRFIFREFPLDTVAAAGFMLARCAPEDKYYDIVGLMFAQQRNWAFTNDPYSALLNLGKQIGFTEDAVKACLTNQEILDGVTKVRDYGSEKLGVDSTPTFFINGEKVSGALSIEEFSKYVDKNL</sequence>
<evidence type="ECO:0000313" key="5">
    <source>
        <dbReference type="Proteomes" id="UP000076577"/>
    </source>
</evidence>
<dbReference type="Gene3D" id="3.40.30.10">
    <property type="entry name" value="Glutaredoxin"/>
    <property type="match status" value="1"/>
</dbReference>
<comment type="caution">
    <text evidence="4">The sequence shown here is derived from an EMBL/GenBank/DDBJ whole genome shotgun (WGS) entry which is preliminary data.</text>
</comment>
<reference evidence="4 5" key="1">
    <citation type="journal article" date="2016" name="Front. Microbiol.">
        <title>Comparative Genomic Analysis Reveals a Diverse Repertoire of Genes Involved in Prokaryote-Eukaryote Interactions within the Pseudovibrio Genus.</title>
        <authorList>
            <person name="Romano S."/>
            <person name="Fernandez-Guerra A."/>
            <person name="Reen F.J."/>
            <person name="Glockner F.O."/>
            <person name="Crowley S.P."/>
            <person name="O'Sullivan O."/>
            <person name="Cotter P.D."/>
            <person name="Adams C."/>
            <person name="Dobson A.D."/>
            <person name="O'Gara F."/>
        </authorList>
    </citation>
    <scope>NUCLEOTIDE SEQUENCE [LARGE SCALE GENOMIC DNA]</scope>
    <source>
        <strain evidence="4 5">Ad2</strain>
    </source>
</reference>
<dbReference type="InterPro" id="IPR013766">
    <property type="entry name" value="Thioredoxin_domain"/>
</dbReference>
<accession>A0A165YFA3</accession>
<dbReference type="STRING" id="989403.SAMN05421798_101732"/>
<feature type="domain" description="Thioredoxin" evidence="3">
    <location>
        <begin position="52"/>
        <end position="246"/>
    </location>
</feature>
<comment type="similarity">
    <text evidence="2">Belongs to the thioredoxin family. DsbA subfamily.</text>
</comment>
<dbReference type="InterPro" id="IPR019546">
    <property type="entry name" value="TAT_signal_bac_arc"/>
</dbReference>
<evidence type="ECO:0000256" key="1">
    <source>
        <dbReference type="ARBA" id="ARBA00003565"/>
    </source>
</evidence>
<dbReference type="SUPFAM" id="SSF52833">
    <property type="entry name" value="Thioredoxin-like"/>
    <property type="match status" value="1"/>
</dbReference>
<dbReference type="NCBIfam" id="TIGR01409">
    <property type="entry name" value="TAT_signal_seq"/>
    <property type="match status" value="1"/>
</dbReference>
<dbReference type="PANTHER" id="PTHR13887">
    <property type="entry name" value="GLUTATHIONE S-TRANSFERASE KAPPA"/>
    <property type="match status" value="1"/>
</dbReference>
<dbReference type="InterPro" id="IPR006311">
    <property type="entry name" value="TAT_signal"/>
</dbReference>
<comment type="function">
    <text evidence="1">May be required for disulfide bond formation in some proteins.</text>
</comment>
<dbReference type="InterPro" id="IPR036249">
    <property type="entry name" value="Thioredoxin-like_sf"/>
</dbReference>
<dbReference type="PATRIC" id="fig|989403.3.peg.2464"/>
<name>A0A165YFA3_9HYPH</name>
<dbReference type="EMBL" id="LMCB01000017">
    <property type="protein sequence ID" value="KZL18793.1"/>
    <property type="molecule type" value="Genomic_DNA"/>
</dbReference>
<evidence type="ECO:0000313" key="4">
    <source>
        <dbReference type="EMBL" id="KZL18793.1"/>
    </source>
</evidence>
<protein>
    <submittedName>
        <fullName evidence="4">Disulfide bond formation protein D</fullName>
    </submittedName>
</protein>
<dbReference type="PROSITE" id="PS51352">
    <property type="entry name" value="THIOREDOXIN_2"/>
    <property type="match status" value="1"/>
</dbReference>
<proteinExistence type="inferred from homology"/>
<dbReference type="PROSITE" id="PS51318">
    <property type="entry name" value="TAT"/>
    <property type="match status" value="1"/>
</dbReference>
<gene>
    <name evidence="4" type="primary">bdbD_2</name>
    <name evidence="4" type="ORF">PsAD2_02309</name>
</gene>
<evidence type="ECO:0000259" key="3">
    <source>
        <dbReference type="PROSITE" id="PS51352"/>
    </source>
</evidence>
<dbReference type="AlphaFoldDB" id="A0A165YFA3"/>
<organism evidence="4 5">
    <name type="scientific">Pseudovibrio axinellae</name>
    <dbReference type="NCBI Taxonomy" id="989403"/>
    <lineage>
        <taxon>Bacteria</taxon>
        <taxon>Pseudomonadati</taxon>
        <taxon>Pseudomonadota</taxon>
        <taxon>Alphaproteobacteria</taxon>
        <taxon>Hyphomicrobiales</taxon>
        <taxon>Stappiaceae</taxon>
        <taxon>Pseudovibrio</taxon>
    </lineage>
</organism>